<feature type="signal peptide" evidence="6">
    <location>
        <begin position="1"/>
        <end position="20"/>
    </location>
</feature>
<dbReference type="InterPro" id="IPR006766">
    <property type="entry name" value="EXORDIUM-like"/>
</dbReference>
<name>A0AAD6ETC0_9POAL</name>
<dbReference type="PANTHER" id="PTHR31279:SF3">
    <property type="entry name" value="PROTEIN EXORDIUM-LIKE 2"/>
    <property type="match status" value="1"/>
</dbReference>
<organism evidence="7 8">
    <name type="scientific">Rhynchospora tenuis</name>
    <dbReference type="NCBI Taxonomy" id="198213"/>
    <lineage>
        <taxon>Eukaryota</taxon>
        <taxon>Viridiplantae</taxon>
        <taxon>Streptophyta</taxon>
        <taxon>Embryophyta</taxon>
        <taxon>Tracheophyta</taxon>
        <taxon>Spermatophyta</taxon>
        <taxon>Magnoliopsida</taxon>
        <taxon>Liliopsida</taxon>
        <taxon>Poales</taxon>
        <taxon>Cyperaceae</taxon>
        <taxon>Cyperoideae</taxon>
        <taxon>Rhynchosporeae</taxon>
        <taxon>Rhynchospora</taxon>
    </lineage>
</organism>
<feature type="chain" id="PRO_5042233604" description="Protein EXORDIUM-like 2" evidence="6">
    <location>
        <begin position="21"/>
        <end position="302"/>
    </location>
</feature>
<evidence type="ECO:0000256" key="3">
    <source>
        <dbReference type="ARBA" id="ARBA00022525"/>
    </source>
</evidence>
<keyword evidence="2" id="KW-0052">Apoplast</keyword>
<evidence type="ECO:0000256" key="1">
    <source>
        <dbReference type="ARBA" id="ARBA00004271"/>
    </source>
</evidence>
<sequence>MGLNFLHLLSLLLLPLVATAMLQHELFAVPAEPVILDYHSGTLLTGNFSINIIWYGDFTAAQRSIVIDFITSLSASTPAPSVASWWKTTSLYQGGGAQITLGSQYFDTNLSFGKSLTRKNLSQLATDNGHHKNSITAIFTAQDVLVEGFCLASCGIHRWATAGKHNGTKFAYLWAGNSETQCPGGCAWPFHKPIYGPQDPPLIPPNGDIGMDGLIIRIATLLAGIATNPYGDGYFLGDKLAPLEAVTACPGTFGTGYYPGYPGKLLIDETTGASYNADGLAGRKYLIPGMWNPVTKECTPLV</sequence>
<keyword evidence="3" id="KW-0964">Secreted</keyword>
<evidence type="ECO:0000313" key="7">
    <source>
        <dbReference type="EMBL" id="KAJ3700467.1"/>
    </source>
</evidence>
<keyword evidence="8" id="KW-1185">Reference proteome</keyword>
<dbReference type="Pfam" id="PF04674">
    <property type="entry name" value="Phi_1"/>
    <property type="match status" value="1"/>
</dbReference>
<evidence type="ECO:0000256" key="6">
    <source>
        <dbReference type="SAM" id="SignalP"/>
    </source>
</evidence>
<evidence type="ECO:0000313" key="8">
    <source>
        <dbReference type="Proteomes" id="UP001210211"/>
    </source>
</evidence>
<dbReference type="Proteomes" id="UP001210211">
    <property type="component" value="Unassembled WGS sequence"/>
</dbReference>
<proteinExistence type="inferred from homology"/>
<dbReference type="EMBL" id="JAMRDG010000001">
    <property type="protein sequence ID" value="KAJ3700467.1"/>
    <property type="molecule type" value="Genomic_DNA"/>
</dbReference>
<dbReference type="PANTHER" id="PTHR31279">
    <property type="entry name" value="PROTEIN EXORDIUM-LIKE 5"/>
    <property type="match status" value="1"/>
</dbReference>
<evidence type="ECO:0008006" key="9">
    <source>
        <dbReference type="Google" id="ProtNLM"/>
    </source>
</evidence>
<accession>A0AAD6ETC0</accession>
<comment type="subcellular location">
    <subcellularLocation>
        <location evidence="1">Secreted</location>
        <location evidence="1">Extracellular space</location>
        <location evidence="1">Apoplast</location>
    </subcellularLocation>
</comment>
<reference evidence="7 8" key="1">
    <citation type="journal article" date="2022" name="Cell">
        <title>Repeat-based holocentromeres influence genome architecture and karyotype evolution.</title>
        <authorList>
            <person name="Hofstatter P.G."/>
            <person name="Thangavel G."/>
            <person name="Lux T."/>
            <person name="Neumann P."/>
            <person name="Vondrak T."/>
            <person name="Novak P."/>
            <person name="Zhang M."/>
            <person name="Costa L."/>
            <person name="Castellani M."/>
            <person name="Scott A."/>
            <person name="Toegelov H."/>
            <person name="Fuchs J."/>
            <person name="Mata-Sucre Y."/>
            <person name="Dias Y."/>
            <person name="Vanzela A.L.L."/>
            <person name="Huettel B."/>
            <person name="Almeida C.C.S."/>
            <person name="Simkova H."/>
            <person name="Souza G."/>
            <person name="Pedrosa-Harand A."/>
            <person name="Macas J."/>
            <person name="Mayer K.F.X."/>
            <person name="Houben A."/>
            <person name="Marques A."/>
        </authorList>
    </citation>
    <scope>NUCLEOTIDE SEQUENCE [LARGE SCALE GENOMIC DNA]</scope>
    <source>
        <strain evidence="7">RhyTen1mFocal</strain>
    </source>
</reference>
<dbReference type="GO" id="GO:0048046">
    <property type="term" value="C:apoplast"/>
    <property type="evidence" value="ECO:0007669"/>
    <property type="project" value="UniProtKB-SubCell"/>
</dbReference>
<keyword evidence="4 6" id="KW-0732">Signal</keyword>
<comment type="similarity">
    <text evidence="5">Belongs to the EXORDIUM family.</text>
</comment>
<evidence type="ECO:0000256" key="5">
    <source>
        <dbReference type="ARBA" id="ARBA00023591"/>
    </source>
</evidence>
<evidence type="ECO:0000256" key="4">
    <source>
        <dbReference type="ARBA" id="ARBA00022729"/>
    </source>
</evidence>
<gene>
    <name evidence="7" type="ORF">LUZ61_004172</name>
</gene>
<protein>
    <recommendedName>
        <fullName evidence="9">Protein EXORDIUM-like 2</fullName>
    </recommendedName>
</protein>
<evidence type="ECO:0000256" key="2">
    <source>
        <dbReference type="ARBA" id="ARBA00022523"/>
    </source>
</evidence>
<comment type="caution">
    <text evidence="7">The sequence shown here is derived from an EMBL/GenBank/DDBJ whole genome shotgun (WGS) entry which is preliminary data.</text>
</comment>
<dbReference type="AlphaFoldDB" id="A0AAD6ETC0"/>